<dbReference type="Pfam" id="PF14486">
    <property type="entry name" value="DUF4432"/>
    <property type="match status" value="1"/>
</dbReference>
<protein>
    <recommendedName>
        <fullName evidence="3">DUF4432 domain-containing protein</fullName>
    </recommendedName>
</protein>
<evidence type="ECO:0000313" key="1">
    <source>
        <dbReference type="EMBL" id="ABC23098.1"/>
    </source>
</evidence>
<organism evidence="1 2">
    <name type="scientific">Rhodospirillum rubrum (strain ATCC 11170 / ATH 1.1.1 / DSM 467 / LMG 4362 / NCIMB 8255 / S1)</name>
    <dbReference type="NCBI Taxonomy" id="269796"/>
    <lineage>
        <taxon>Bacteria</taxon>
        <taxon>Pseudomonadati</taxon>
        <taxon>Pseudomonadota</taxon>
        <taxon>Alphaproteobacteria</taxon>
        <taxon>Rhodospirillales</taxon>
        <taxon>Rhodospirillaceae</taxon>
        <taxon>Rhodospirillum</taxon>
    </lineage>
</organism>
<dbReference type="CDD" id="cd09269">
    <property type="entry name" value="deoxyribose_mutarotase"/>
    <property type="match status" value="1"/>
</dbReference>
<dbReference type="AlphaFoldDB" id="Q2RRZ7"/>
<dbReference type="InterPro" id="IPR014718">
    <property type="entry name" value="GH-type_carb-bd"/>
</dbReference>
<gene>
    <name evidence="1" type="ordered locus">Rru_A2298</name>
</gene>
<dbReference type="GO" id="GO:0030246">
    <property type="term" value="F:carbohydrate binding"/>
    <property type="evidence" value="ECO:0007669"/>
    <property type="project" value="InterPro"/>
</dbReference>
<dbReference type="Proteomes" id="UP000001929">
    <property type="component" value="Chromosome"/>
</dbReference>
<dbReference type="PhylomeDB" id="Q2RRZ7"/>
<evidence type="ECO:0008006" key="3">
    <source>
        <dbReference type="Google" id="ProtNLM"/>
    </source>
</evidence>
<dbReference type="HOGENOM" id="CLU_070797_0_0_5"/>
<dbReference type="Gene3D" id="2.70.98.10">
    <property type="match status" value="1"/>
</dbReference>
<dbReference type="STRING" id="269796.Rru_A2298"/>
<reference evidence="1 2" key="1">
    <citation type="journal article" date="2011" name="Stand. Genomic Sci.">
        <title>Complete genome sequence of Rhodospirillum rubrum type strain (S1).</title>
        <authorList>
            <person name="Munk A.C."/>
            <person name="Copeland A."/>
            <person name="Lucas S."/>
            <person name="Lapidus A."/>
            <person name="Del Rio T.G."/>
            <person name="Barry K."/>
            <person name="Detter J.C."/>
            <person name="Hammon N."/>
            <person name="Israni S."/>
            <person name="Pitluck S."/>
            <person name="Brettin T."/>
            <person name="Bruce D."/>
            <person name="Han C."/>
            <person name="Tapia R."/>
            <person name="Gilna P."/>
            <person name="Schmutz J."/>
            <person name="Larimer F."/>
            <person name="Land M."/>
            <person name="Kyrpides N.C."/>
            <person name="Mavromatis K."/>
            <person name="Richardson P."/>
            <person name="Rohde M."/>
            <person name="Goker M."/>
            <person name="Klenk H.P."/>
            <person name="Zhang Y."/>
            <person name="Roberts G.P."/>
            <person name="Reslewic S."/>
            <person name="Schwartz D.C."/>
        </authorList>
    </citation>
    <scope>NUCLEOTIDE SEQUENCE [LARGE SCALE GENOMIC DNA]</scope>
    <source>
        <strain evidence="2">ATCC 11170 / ATH 1.1.1 / DSM 467 / LMG 4362 / NCIMB 8255 / S1</strain>
    </source>
</reference>
<dbReference type="EnsemblBacteria" id="ABC23098">
    <property type="protein sequence ID" value="ABC23098"/>
    <property type="gene ID" value="Rru_A2298"/>
</dbReference>
<dbReference type="SUPFAM" id="SSF74650">
    <property type="entry name" value="Galactose mutarotase-like"/>
    <property type="match status" value="1"/>
</dbReference>
<proteinExistence type="predicted"/>
<dbReference type="InterPro" id="IPR011013">
    <property type="entry name" value="Gal_mutarotase_sf_dom"/>
</dbReference>
<name>Q2RRZ7_RHORT</name>
<keyword evidence="2" id="KW-1185">Reference proteome</keyword>
<dbReference type="EMBL" id="CP000230">
    <property type="protein sequence ID" value="ABC23098.1"/>
    <property type="molecule type" value="Genomic_DNA"/>
</dbReference>
<dbReference type="PATRIC" id="fig|269796.9.peg.2396"/>
<sequence length="366" mass="39800">MSVTALTLRSCFFGEKERPVVSFAGMTASLFRYDSGIEAIRLTNARGHLVVLPFFGQMIWDAVFDGVDLTMTNMFAQPRPAGEIVGTYGCFAFHSGLLRNGCPSPDDTHPLHGEMPCAPMDEAGLETGVDESGPYLAVTGMREYVMGFGAHYRARPRVVLRPTETLFTIAMTVDNLAGDPMDLMYMCHVNFAFQEGARIVQPAPFTPERTVVRTAIPGHVVPTEDYRALLAALAVDPSGMEVLDEPARYAPEQVFYIRDPLSDAQGRTAQMMRLPQGGAFHIAYDGALFPKCVRWVLVNDDQKVCAFALPSTCEPEGYLAEKAKGNVRSLAPGQRAAFAVTLGYLDEPAAEAAERAIKALSFGKGA</sequence>
<dbReference type="eggNOG" id="COG2017">
    <property type="taxonomic scope" value="Bacteria"/>
</dbReference>
<dbReference type="GO" id="GO:0003824">
    <property type="term" value="F:catalytic activity"/>
    <property type="evidence" value="ECO:0007669"/>
    <property type="project" value="InterPro"/>
</dbReference>
<dbReference type="InterPro" id="IPR027839">
    <property type="entry name" value="DUF4432"/>
</dbReference>
<accession>Q2RRZ7</accession>
<dbReference type="GO" id="GO:0005975">
    <property type="term" value="P:carbohydrate metabolic process"/>
    <property type="evidence" value="ECO:0007669"/>
    <property type="project" value="InterPro"/>
</dbReference>
<dbReference type="RefSeq" id="WP_011389953.1">
    <property type="nucleotide sequence ID" value="NC_007643.1"/>
</dbReference>
<dbReference type="KEGG" id="rru:Rru_A2298"/>
<evidence type="ECO:0000313" key="2">
    <source>
        <dbReference type="Proteomes" id="UP000001929"/>
    </source>
</evidence>